<dbReference type="EMBL" id="CP046640">
    <property type="protein sequence ID" value="QTL99216.1"/>
    <property type="molecule type" value="Genomic_DNA"/>
</dbReference>
<dbReference type="GO" id="GO:0005886">
    <property type="term" value="C:plasma membrane"/>
    <property type="evidence" value="ECO:0007669"/>
    <property type="project" value="UniProtKB-SubCell"/>
</dbReference>
<reference evidence="9" key="1">
    <citation type="submission" date="2019-12" db="EMBL/GenBank/DDBJ databases">
        <authorList>
            <person name="zhang j."/>
            <person name="sun C.M."/>
        </authorList>
    </citation>
    <scope>NUCLEOTIDE SEQUENCE</scope>
    <source>
        <strain evidence="9">NS-1</strain>
    </source>
</reference>
<dbReference type="CDD" id="cd06579">
    <property type="entry name" value="TM_PBP1_transp_AraH_like"/>
    <property type="match status" value="1"/>
</dbReference>
<keyword evidence="6 8" id="KW-1133">Transmembrane helix</keyword>
<protein>
    <submittedName>
        <fullName evidence="9">Ribose ABC transporter permease</fullName>
    </submittedName>
</protein>
<dbReference type="GO" id="GO:0022857">
    <property type="term" value="F:transmembrane transporter activity"/>
    <property type="evidence" value="ECO:0007669"/>
    <property type="project" value="InterPro"/>
</dbReference>
<keyword evidence="7 8" id="KW-0472">Membrane</keyword>
<keyword evidence="5 8" id="KW-0812">Transmembrane</keyword>
<feature type="transmembrane region" description="Helical" evidence="8">
    <location>
        <begin position="21"/>
        <end position="39"/>
    </location>
</feature>
<dbReference type="Pfam" id="PF02653">
    <property type="entry name" value="BPD_transp_2"/>
    <property type="match status" value="1"/>
</dbReference>
<dbReference type="RefSeq" id="WP_230867608.1">
    <property type="nucleotide sequence ID" value="NZ_CP046640.1"/>
</dbReference>
<evidence type="ECO:0000256" key="3">
    <source>
        <dbReference type="ARBA" id="ARBA00022475"/>
    </source>
</evidence>
<evidence type="ECO:0000256" key="4">
    <source>
        <dbReference type="ARBA" id="ARBA00022519"/>
    </source>
</evidence>
<feature type="transmembrane region" description="Helical" evidence="8">
    <location>
        <begin position="96"/>
        <end position="118"/>
    </location>
</feature>
<evidence type="ECO:0000256" key="1">
    <source>
        <dbReference type="ARBA" id="ARBA00004651"/>
    </source>
</evidence>
<feature type="transmembrane region" description="Helical" evidence="8">
    <location>
        <begin position="45"/>
        <end position="66"/>
    </location>
</feature>
<dbReference type="InterPro" id="IPR001851">
    <property type="entry name" value="ABC_transp_permease"/>
</dbReference>
<evidence type="ECO:0000313" key="10">
    <source>
        <dbReference type="Proteomes" id="UP000665020"/>
    </source>
</evidence>
<proteinExistence type="predicted"/>
<keyword evidence="2" id="KW-0813">Transport</keyword>
<dbReference type="AlphaFoldDB" id="A0A8A7KBN9"/>
<evidence type="ECO:0000313" key="9">
    <source>
        <dbReference type="EMBL" id="QTL99216.1"/>
    </source>
</evidence>
<feature type="transmembrane region" description="Helical" evidence="8">
    <location>
        <begin position="294"/>
        <end position="311"/>
    </location>
</feature>
<feature type="transmembrane region" description="Helical" evidence="8">
    <location>
        <begin position="125"/>
        <end position="143"/>
    </location>
</feature>
<feature type="transmembrane region" description="Helical" evidence="8">
    <location>
        <begin position="216"/>
        <end position="235"/>
    </location>
</feature>
<dbReference type="PANTHER" id="PTHR32196:SF21">
    <property type="entry name" value="ABC TRANSPORTER PERMEASE PROTEIN YPHD-RELATED"/>
    <property type="match status" value="1"/>
</dbReference>
<keyword evidence="4" id="KW-0997">Cell inner membrane</keyword>
<dbReference type="KEGG" id="ifn:GM661_15255"/>
<evidence type="ECO:0000256" key="2">
    <source>
        <dbReference type="ARBA" id="ARBA00022448"/>
    </source>
</evidence>
<comment type="subcellular location">
    <subcellularLocation>
        <location evidence="1">Cell membrane</location>
        <topology evidence="1">Multi-pass membrane protein</topology>
    </subcellularLocation>
</comment>
<accession>A0A8A7KBN9</accession>
<dbReference type="Proteomes" id="UP000665020">
    <property type="component" value="Chromosome"/>
</dbReference>
<gene>
    <name evidence="9" type="ORF">GM661_15255</name>
</gene>
<feature type="transmembrane region" description="Helical" evidence="8">
    <location>
        <begin position="163"/>
        <end position="185"/>
    </location>
</feature>
<evidence type="ECO:0000256" key="5">
    <source>
        <dbReference type="ARBA" id="ARBA00022692"/>
    </source>
</evidence>
<dbReference type="PANTHER" id="PTHR32196">
    <property type="entry name" value="ABC TRANSPORTER PERMEASE PROTEIN YPHD-RELATED-RELATED"/>
    <property type="match status" value="1"/>
</dbReference>
<evidence type="ECO:0000256" key="8">
    <source>
        <dbReference type="SAM" id="Phobius"/>
    </source>
</evidence>
<evidence type="ECO:0000256" key="7">
    <source>
        <dbReference type="ARBA" id="ARBA00023136"/>
    </source>
</evidence>
<keyword evidence="3" id="KW-1003">Cell membrane</keyword>
<name>A0A8A7KBN9_9FIRM</name>
<evidence type="ECO:0000256" key="6">
    <source>
        <dbReference type="ARBA" id="ARBA00022989"/>
    </source>
</evidence>
<organism evidence="9 10">
    <name type="scientific">Iocasia fonsfrigidae</name>
    <dbReference type="NCBI Taxonomy" id="2682810"/>
    <lineage>
        <taxon>Bacteria</taxon>
        <taxon>Bacillati</taxon>
        <taxon>Bacillota</taxon>
        <taxon>Clostridia</taxon>
        <taxon>Halanaerobiales</taxon>
        <taxon>Halanaerobiaceae</taxon>
        <taxon>Iocasia</taxon>
    </lineage>
</organism>
<sequence length="321" mass="33279">MEEINAKNPKINSNIFRELSSLIGLIVLCTILAIISPAFLSVTNILNVLVQVAVISVIAAGSTFVILTGGIDLSVGSILGLCGVMTAAVLKSTGNPLLAVLTGVLLGAFLGLVNGVVISIGKVPAFVTTLGMMSVARGIAFIYTRGRPISGFPDGFRYIGSGYIGDIPFPVIEAIIIFLIAAYVLKKTPFGRYVYAIGSNEVATKLSGIKTNKYKIMVYAISGLLSGFAAIMFIGRINSGHPLAGDGYELDAIAAVVIGGTSLSGGKGTVFGTLIGALIMGVIRNGLNLLNVDAFWQGVVLGVVIVVAVLIDQRSKKTATI</sequence>
<keyword evidence="10" id="KW-1185">Reference proteome</keyword>